<evidence type="ECO:0000259" key="4">
    <source>
        <dbReference type="PROSITE" id="PS50043"/>
    </source>
</evidence>
<gene>
    <name evidence="5" type="ORF">AAME72_08280</name>
</gene>
<reference evidence="5" key="1">
    <citation type="submission" date="2024-05" db="EMBL/GenBank/DDBJ databases">
        <title>The Natural Products Discovery Center: Release of the First 8490 Sequenced Strains for Exploring Actinobacteria Biosynthetic Diversity.</title>
        <authorList>
            <person name="Kalkreuter E."/>
            <person name="Kautsar S.A."/>
            <person name="Yang D."/>
            <person name="Bader C.D."/>
            <person name="Teijaro C.N."/>
            <person name="Fluegel L."/>
            <person name="Davis C.M."/>
            <person name="Simpson J.R."/>
            <person name="Lauterbach L."/>
            <person name="Steele A.D."/>
            <person name="Gui C."/>
            <person name="Meng S."/>
            <person name="Li G."/>
            <person name="Viehrig K."/>
            <person name="Ye F."/>
            <person name="Su P."/>
            <person name="Kiefer A.F."/>
            <person name="Nichols A."/>
            <person name="Cepeda A.J."/>
            <person name="Yan W."/>
            <person name="Fan B."/>
            <person name="Jiang Y."/>
            <person name="Adhikari A."/>
            <person name="Zheng C.-J."/>
            <person name="Schuster L."/>
            <person name="Cowan T.M."/>
            <person name="Smanski M.J."/>
            <person name="Chevrette M.G."/>
            <person name="de Carvalho L.P.S."/>
            <person name="Shen B."/>
        </authorList>
    </citation>
    <scope>NUCLEOTIDE SEQUENCE</scope>
    <source>
        <strain evidence="5">NPDC080035</strain>
    </source>
</reference>
<dbReference type="Pfam" id="PF00196">
    <property type="entry name" value="GerE"/>
    <property type="match status" value="1"/>
</dbReference>
<evidence type="ECO:0000256" key="1">
    <source>
        <dbReference type="ARBA" id="ARBA00023015"/>
    </source>
</evidence>
<keyword evidence="3" id="KW-0804">Transcription</keyword>
<dbReference type="CDD" id="cd06170">
    <property type="entry name" value="LuxR_C_like"/>
    <property type="match status" value="1"/>
</dbReference>
<dbReference type="InterPro" id="IPR016032">
    <property type="entry name" value="Sig_transdc_resp-reg_C-effctor"/>
</dbReference>
<evidence type="ECO:0000256" key="3">
    <source>
        <dbReference type="ARBA" id="ARBA00023163"/>
    </source>
</evidence>
<dbReference type="PRINTS" id="PR00038">
    <property type="entry name" value="HTHLUXR"/>
</dbReference>
<dbReference type="AlphaFoldDB" id="A0AAU7GF49"/>
<dbReference type="SUPFAM" id="SSF46894">
    <property type="entry name" value="C-terminal effector domain of the bipartite response regulators"/>
    <property type="match status" value="1"/>
</dbReference>
<evidence type="ECO:0000256" key="2">
    <source>
        <dbReference type="ARBA" id="ARBA00023125"/>
    </source>
</evidence>
<evidence type="ECO:0000313" key="5">
    <source>
        <dbReference type="EMBL" id="XBM49852.1"/>
    </source>
</evidence>
<dbReference type="GO" id="GO:0006355">
    <property type="term" value="P:regulation of DNA-templated transcription"/>
    <property type="evidence" value="ECO:0007669"/>
    <property type="project" value="InterPro"/>
</dbReference>
<dbReference type="PROSITE" id="PS50043">
    <property type="entry name" value="HTH_LUXR_2"/>
    <property type="match status" value="1"/>
</dbReference>
<protein>
    <submittedName>
        <fullName evidence="5">LuxR C-terminal-related transcriptional regulator</fullName>
    </submittedName>
</protein>
<accession>A0AAU7GF49</accession>
<dbReference type="PANTHER" id="PTHR44688:SF16">
    <property type="entry name" value="DNA-BINDING TRANSCRIPTIONAL ACTIVATOR DEVR_DOSR"/>
    <property type="match status" value="1"/>
</dbReference>
<keyword evidence="1" id="KW-0805">Transcription regulation</keyword>
<dbReference type="PANTHER" id="PTHR44688">
    <property type="entry name" value="DNA-BINDING TRANSCRIPTIONAL ACTIVATOR DEVR_DOSR"/>
    <property type="match status" value="1"/>
</dbReference>
<dbReference type="Gene3D" id="1.10.10.10">
    <property type="entry name" value="Winged helix-like DNA-binding domain superfamily/Winged helix DNA-binding domain"/>
    <property type="match status" value="1"/>
</dbReference>
<sequence>MIPVRKKDPVFLGRGDELEMALALVTAGTSVDVMGDRASGRSAFLSQLRSRLTDQDWAVIAVRGVVSLREQPFAAMHLAGIGAPSDARGVSTLQATANALRQLTERPRSVLFIDDWEDVDEASWGVAEAVRRVTGLPMVRTRLHGRCARHTPSGLTASTVDPAIMVEMTPLRFEDLETVIESELGGPIEGGTMSRLYAKSGGSIGLALSMAEVARREGRIQPDDDGSWAAVRDLWSPALSTLVEAHLDGVGPAARDALETIALVGVADLDTVRKLVDDRALEQLEERALIRLVPSGHRQLVTVIPPLLVEFFRHQPAGVRRVRIADLIVDKLGTSDTIGALLARESAVHRPPVDNDALIVRLLRERDRARRIVAGAEWTTNPSAATAVRFAASMLHADPADPALEKVMACSESNSGEREDRAEFAVLRARWTAYVRGDVESALADLAEQSLTVGDFAALLETERVAIITHSGGDHAGLCLPEASTVEDAPLGVRIRMLEVQMLLHLTRGEFADVKRLYARVARLDRNGASYYSRVYAGLADVALGRLDAAVASMMHGLDEARGLLDIEAVRAYSAVVSCALVLTGDYDAVDEVLDSAFAAGDPPPLPPGTQLMLMTCAALVAIRRGNTTLGERYVRAISSLRFAEGPLPAQSSAMASAQLQALGDPDAAAETLWRAAETAWENGNRFAACYGYLSSLEVLFDEERFALASERAGELGGALLESRLHYLRANADRDARALMAAVASLEESGQRGLALTAARKAAMRFTEDRDAAGAGRAAEYELRLGELQHPRRIHTERFSSSTHSLSEREREVARLAIEGLTNPEIAARLVVSVRTVESHIHHLLRKLDIGSRQALQFYADRL</sequence>
<organism evidence="5">
    <name type="scientific">Leifsonia sp. NPDC080035</name>
    <dbReference type="NCBI Taxonomy" id="3143936"/>
    <lineage>
        <taxon>Bacteria</taxon>
        <taxon>Bacillati</taxon>
        <taxon>Actinomycetota</taxon>
        <taxon>Actinomycetes</taxon>
        <taxon>Micrococcales</taxon>
        <taxon>Microbacteriaceae</taxon>
        <taxon>Leifsonia</taxon>
    </lineage>
</organism>
<proteinExistence type="predicted"/>
<feature type="domain" description="HTH luxR-type" evidence="4">
    <location>
        <begin position="799"/>
        <end position="863"/>
    </location>
</feature>
<dbReference type="PROSITE" id="PS00622">
    <property type="entry name" value="HTH_LUXR_1"/>
    <property type="match status" value="1"/>
</dbReference>
<dbReference type="GO" id="GO:0003677">
    <property type="term" value="F:DNA binding"/>
    <property type="evidence" value="ECO:0007669"/>
    <property type="project" value="UniProtKB-KW"/>
</dbReference>
<dbReference type="SMART" id="SM00421">
    <property type="entry name" value="HTH_LUXR"/>
    <property type="match status" value="1"/>
</dbReference>
<dbReference type="RefSeq" id="WP_348789762.1">
    <property type="nucleotide sequence ID" value="NZ_CP157390.1"/>
</dbReference>
<dbReference type="InterPro" id="IPR000792">
    <property type="entry name" value="Tscrpt_reg_LuxR_C"/>
</dbReference>
<name>A0AAU7GF49_9MICO</name>
<dbReference type="EMBL" id="CP157390">
    <property type="protein sequence ID" value="XBM49852.1"/>
    <property type="molecule type" value="Genomic_DNA"/>
</dbReference>
<keyword evidence="2" id="KW-0238">DNA-binding</keyword>
<dbReference type="InterPro" id="IPR036388">
    <property type="entry name" value="WH-like_DNA-bd_sf"/>
</dbReference>